<keyword evidence="4 5" id="KW-0472">Membrane</keyword>
<protein>
    <submittedName>
        <fullName evidence="7">Fusaric acid resistance-like family protein</fullName>
    </submittedName>
</protein>
<evidence type="ECO:0000256" key="4">
    <source>
        <dbReference type="ARBA" id="ARBA00023136"/>
    </source>
</evidence>
<dbReference type="Proteomes" id="UP000071778">
    <property type="component" value="Chromosome"/>
</dbReference>
<evidence type="ECO:0000313" key="7">
    <source>
        <dbReference type="EMBL" id="AMP08677.1"/>
    </source>
</evidence>
<gene>
    <name evidence="7" type="ORF">CAter282_0877</name>
</gene>
<feature type="transmembrane region" description="Helical" evidence="5">
    <location>
        <begin position="132"/>
        <end position="149"/>
    </location>
</feature>
<feature type="domain" description="Integral membrane bound transporter" evidence="6">
    <location>
        <begin position="50"/>
        <end position="176"/>
    </location>
</feature>
<feature type="transmembrane region" description="Helical" evidence="5">
    <location>
        <begin position="161"/>
        <end position="184"/>
    </location>
</feature>
<evidence type="ECO:0000256" key="3">
    <source>
        <dbReference type="ARBA" id="ARBA00022989"/>
    </source>
</evidence>
<dbReference type="EMBL" id="CP013235">
    <property type="protein sequence ID" value="AMP08677.1"/>
    <property type="molecule type" value="Genomic_DNA"/>
</dbReference>
<feature type="transmembrane region" description="Helical" evidence="5">
    <location>
        <begin position="36"/>
        <end position="54"/>
    </location>
</feature>
<reference evidence="7 8" key="1">
    <citation type="submission" date="2015-11" db="EMBL/GenBank/DDBJ databases">
        <title>Exploring the genomic traits of fungus-feeding bacterial genus Collimonas.</title>
        <authorList>
            <person name="Song C."/>
            <person name="Schmidt R."/>
            <person name="de Jager V."/>
            <person name="Krzyzanowska D."/>
            <person name="Jongedijk E."/>
            <person name="Cankar K."/>
            <person name="Beekwilder J."/>
            <person name="van Veen A."/>
            <person name="de Boer W."/>
            <person name="van Veen J.A."/>
            <person name="Garbeva P."/>
        </authorList>
    </citation>
    <scope>NUCLEOTIDE SEQUENCE [LARGE SCALE GENOMIC DNA]</scope>
    <source>
        <strain evidence="7 8">Ter282</strain>
    </source>
</reference>
<proteinExistence type="predicted"/>
<dbReference type="PATRIC" id="fig|279058.18.peg.869"/>
<keyword evidence="8" id="KW-1185">Reference proteome</keyword>
<keyword evidence="2 5" id="KW-0812">Transmembrane</keyword>
<evidence type="ECO:0000256" key="5">
    <source>
        <dbReference type="SAM" id="Phobius"/>
    </source>
</evidence>
<comment type="subcellular location">
    <subcellularLocation>
        <location evidence="1">Membrane</location>
        <topology evidence="1">Multi-pass membrane protein</topology>
    </subcellularLocation>
</comment>
<feature type="transmembrane region" description="Helical" evidence="5">
    <location>
        <begin position="95"/>
        <end position="126"/>
    </location>
</feature>
<dbReference type="AlphaFoldDB" id="A0A127QF36"/>
<dbReference type="GO" id="GO:0016020">
    <property type="term" value="C:membrane"/>
    <property type="evidence" value="ECO:0007669"/>
    <property type="project" value="UniProtKB-SubCell"/>
</dbReference>
<name>A0A127QF36_9BURK</name>
<organism evidence="7 8">
    <name type="scientific">Collimonas arenae</name>
    <dbReference type="NCBI Taxonomy" id="279058"/>
    <lineage>
        <taxon>Bacteria</taxon>
        <taxon>Pseudomonadati</taxon>
        <taxon>Pseudomonadota</taxon>
        <taxon>Betaproteobacteria</taxon>
        <taxon>Burkholderiales</taxon>
        <taxon>Oxalobacteraceae</taxon>
        <taxon>Collimonas</taxon>
    </lineage>
</organism>
<accession>A0A127QF36</accession>
<dbReference type="Pfam" id="PF13515">
    <property type="entry name" value="FUSC_2"/>
    <property type="match status" value="1"/>
</dbReference>
<keyword evidence="3 5" id="KW-1133">Transmembrane helix</keyword>
<evidence type="ECO:0000313" key="8">
    <source>
        <dbReference type="Proteomes" id="UP000071778"/>
    </source>
</evidence>
<dbReference type="InterPro" id="IPR049453">
    <property type="entry name" value="Memb_transporter_dom"/>
</dbReference>
<evidence type="ECO:0000256" key="2">
    <source>
        <dbReference type="ARBA" id="ARBA00022692"/>
    </source>
</evidence>
<evidence type="ECO:0000259" key="6">
    <source>
        <dbReference type="Pfam" id="PF13515"/>
    </source>
</evidence>
<evidence type="ECO:0000256" key="1">
    <source>
        <dbReference type="ARBA" id="ARBA00004141"/>
    </source>
</evidence>
<sequence length="192" mass="20866">MLHYAAVQFIVTCGMQAPSQAPDFMEFQFISPRKNALVYLIKILTGSLIAWYGLRALGLHEPYWAMISLIIVTEPDVTQAKANFRARLINTLNGCVVACLALVLLGPGFLSMLVALAISVLVAMLLHNYPSNWRLGPATVVILMSAAIGGKGLHQELQYALLRVGEVIAGSTIALLQSLAYSYALKRLGMPH</sequence>